<accession>A0ABN9XXI4</accession>
<dbReference type="Pfam" id="PF07727">
    <property type="entry name" value="RVT_2"/>
    <property type="match status" value="1"/>
</dbReference>
<name>A0ABN9XXI4_9DINO</name>
<feature type="compositionally biased region" description="Basic residues" evidence="1">
    <location>
        <begin position="264"/>
        <end position="286"/>
    </location>
</feature>
<gene>
    <name evidence="3" type="ORF">PCOR1329_LOCUS80772</name>
</gene>
<evidence type="ECO:0000259" key="2">
    <source>
        <dbReference type="Pfam" id="PF07727"/>
    </source>
</evidence>
<reference evidence="3" key="1">
    <citation type="submission" date="2023-10" db="EMBL/GenBank/DDBJ databases">
        <authorList>
            <person name="Chen Y."/>
            <person name="Shah S."/>
            <person name="Dougan E. K."/>
            <person name="Thang M."/>
            <person name="Chan C."/>
        </authorList>
    </citation>
    <scope>NUCLEOTIDE SEQUENCE [LARGE SCALE GENOMIC DNA]</scope>
</reference>
<dbReference type="InterPro" id="IPR036397">
    <property type="entry name" value="RNaseH_sf"/>
</dbReference>
<proteinExistence type="predicted"/>
<comment type="caution">
    <text evidence="3">The sequence shown here is derived from an EMBL/GenBank/DDBJ whole genome shotgun (WGS) entry which is preliminary data.</text>
</comment>
<sequence>MASSSAILETYELCWASWAGEPEVGVIVDRAKSFLGSFSEYIASRGCRFDSAAKAAAWHIAKVERHGDLWQAMWRRVVWAKHVAGCEDVLKAVIEINQAKNSLSRRSGFSPAQWVLGRDMRLPADLMGDGEVERIGAVAAVANEDAIKRAELRQVRPERGPFNVGDWVLYYDQREQGKIPESVINWRGVARVIGHEGKHTIWIVHRGITIACAPEHLAKASDEEVRAWLVTAQEADLIDTAGCHQTFVKTEFLYSQSQRQRSHLRRHHHLRCHSRVGRKKFQRHSQKQQSNKKCQKHFDRADHLYLRSQLAAFNVYDDSNHMLEAAYMTYEANQTFYGERGISKEVLGFGVERNEFEYACQVGQTTAKKGRKAMRLKELNEEQRRMFTGPGGSDQKEWESWQDLDACETLDVAESEKIWETKSDLIIPAKWVRTNKSEGTVEGGFGAKPRMVVQGFKDKSLGEYRRDAPTASKLAEAMVLLVIASTNMIMSCGDVKNAYVSGRGIGREAYISQPRGGLPGLHPRQLLKAKKAIYGFAEAARLFWLAFCEVLEKDGWVQSVLEPALFYLRDDSGMLVGIMCTHVDDLLAGVLAEFEKTAFKFTREKLNFSKWQKEEFVFRGREIKRMTNGEVGVMMKGYSLNMKGVTIPRDRRKELASPLNETEITSLRQATGEISWLARQLRAHLAFQAGHAQRAMVAPCVADLVKVNKAIHDGKRGADYMQKFPTGIHLSKSVVVIMCDSGHANGNPESDEISRYKSIGGHMLFIAEEEVLSGKLVRAAMMDYSSKSTQRVCRSTLAAEASHLADSLEAG</sequence>
<organism evidence="3 4">
    <name type="scientific">Prorocentrum cordatum</name>
    <dbReference type="NCBI Taxonomy" id="2364126"/>
    <lineage>
        <taxon>Eukaryota</taxon>
        <taxon>Sar</taxon>
        <taxon>Alveolata</taxon>
        <taxon>Dinophyceae</taxon>
        <taxon>Prorocentrales</taxon>
        <taxon>Prorocentraceae</taxon>
        <taxon>Prorocentrum</taxon>
    </lineage>
</organism>
<evidence type="ECO:0000256" key="1">
    <source>
        <dbReference type="SAM" id="MobiDB-lite"/>
    </source>
</evidence>
<dbReference type="InterPro" id="IPR013103">
    <property type="entry name" value="RVT_2"/>
</dbReference>
<dbReference type="Gene3D" id="3.30.420.10">
    <property type="entry name" value="Ribonuclease H-like superfamily/Ribonuclease H"/>
    <property type="match status" value="1"/>
</dbReference>
<protein>
    <recommendedName>
        <fullName evidence="2">Reverse transcriptase Ty1/copia-type domain-containing protein</fullName>
    </recommendedName>
</protein>
<evidence type="ECO:0000313" key="4">
    <source>
        <dbReference type="Proteomes" id="UP001189429"/>
    </source>
</evidence>
<evidence type="ECO:0000313" key="3">
    <source>
        <dbReference type="EMBL" id="CAK0904862.1"/>
    </source>
</evidence>
<dbReference type="EMBL" id="CAUYUJ010021479">
    <property type="protein sequence ID" value="CAK0904862.1"/>
    <property type="molecule type" value="Genomic_DNA"/>
</dbReference>
<keyword evidence="4" id="KW-1185">Reference proteome</keyword>
<feature type="region of interest" description="Disordered" evidence="1">
    <location>
        <begin position="264"/>
        <end position="294"/>
    </location>
</feature>
<feature type="domain" description="Reverse transcriptase Ty1/copia-type" evidence="2">
    <location>
        <begin position="426"/>
        <end position="588"/>
    </location>
</feature>
<dbReference type="Proteomes" id="UP001189429">
    <property type="component" value="Unassembled WGS sequence"/>
</dbReference>